<dbReference type="Pfam" id="PF19853">
    <property type="entry name" value="DUF6328"/>
    <property type="match status" value="1"/>
</dbReference>
<protein>
    <submittedName>
        <fullName evidence="3">Uncharacterized protein</fullName>
    </submittedName>
</protein>
<dbReference type="Proteomes" id="UP000008703">
    <property type="component" value="Chromosome"/>
</dbReference>
<keyword evidence="2" id="KW-0812">Transmembrane</keyword>
<proteinExistence type="predicted"/>
<reference evidence="3" key="1">
    <citation type="submission" date="2011-08" db="EMBL/GenBank/DDBJ databases">
        <title>Complete sequence of chromosome of Streptomyces violaceusniger Tu 4113.</title>
        <authorList>
            <consortium name="US DOE Joint Genome Institute"/>
            <person name="Lucas S."/>
            <person name="Han J."/>
            <person name="Lapidus A."/>
            <person name="Cheng J.-F."/>
            <person name="Goodwin L."/>
            <person name="Pitluck S."/>
            <person name="Peters L."/>
            <person name="Ivanova N."/>
            <person name="Daligault H."/>
            <person name="Detter J.C."/>
            <person name="Han C."/>
            <person name="Tapia R."/>
            <person name="Land M."/>
            <person name="Hauser L."/>
            <person name="Kyrpides N."/>
            <person name="Ivanova N."/>
            <person name="Pagani I."/>
            <person name="Hagen A."/>
            <person name="Katz L."/>
            <person name="Fiedler H.-P."/>
            <person name="Keasling J."/>
            <person name="Fortman J."/>
            <person name="Woyke T."/>
        </authorList>
    </citation>
    <scope>NUCLEOTIDE SEQUENCE [LARGE SCALE GENOMIC DNA]</scope>
    <source>
        <strain evidence="3">Tu 4113</strain>
    </source>
</reference>
<gene>
    <name evidence="3" type="ORF">Strvi_6184</name>
</gene>
<dbReference type="EMBL" id="CP002994">
    <property type="protein sequence ID" value="AEM85665.1"/>
    <property type="molecule type" value="Genomic_DNA"/>
</dbReference>
<keyword evidence="4" id="KW-1185">Reference proteome</keyword>
<keyword evidence="2" id="KW-1133">Transmembrane helix</keyword>
<evidence type="ECO:0000256" key="2">
    <source>
        <dbReference type="SAM" id="Phobius"/>
    </source>
</evidence>
<organism evidence="3 4">
    <name type="scientific">Streptomyces violaceusniger (strain Tu 4113)</name>
    <dbReference type="NCBI Taxonomy" id="653045"/>
    <lineage>
        <taxon>Bacteria</taxon>
        <taxon>Bacillati</taxon>
        <taxon>Actinomycetota</taxon>
        <taxon>Actinomycetes</taxon>
        <taxon>Kitasatosporales</taxon>
        <taxon>Streptomycetaceae</taxon>
        <taxon>Streptomyces</taxon>
        <taxon>Streptomyces violaceusniger group</taxon>
    </lineage>
</organism>
<dbReference type="AlphaFoldDB" id="G2P804"/>
<feature type="transmembrane region" description="Helical" evidence="2">
    <location>
        <begin position="200"/>
        <end position="220"/>
    </location>
</feature>
<dbReference type="InterPro" id="IPR046291">
    <property type="entry name" value="DUF6328"/>
</dbReference>
<feature type="region of interest" description="Disordered" evidence="1">
    <location>
        <begin position="240"/>
        <end position="277"/>
    </location>
</feature>
<evidence type="ECO:0000313" key="4">
    <source>
        <dbReference type="Proteomes" id="UP000008703"/>
    </source>
</evidence>
<feature type="transmembrane region" description="Helical" evidence="2">
    <location>
        <begin position="100"/>
        <end position="119"/>
    </location>
</feature>
<evidence type="ECO:0000256" key="1">
    <source>
        <dbReference type="SAM" id="MobiDB-lite"/>
    </source>
</evidence>
<dbReference type="HOGENOM" id="CLU_087620_0_0_11"/>
<feature type="compositionally biased region" description="Basic residues" evidence="1">
    <location>
        <begin position="266"/>
        <end position="277"/>
    </location>
</feature>
<feature type="transmembrane region" description="Helical" evidence="2">
    <location>
        <begin position="174"/>
        <end position="194"/>
    </location>
</feature>
<dbReference type="eggNOG" id="ENOG5032CKR">
    <property type="taxonomic scope" value="Bacteria"/>
</dbReference>
<name>G2P804_STRV4</name>
<keyword evidence="2" id="KW-0472">Membrane</keyword>
<feature type="transmembrane region" description="Helical" evidence="2">
    <location>
        <begin position="131"/>
        <end position="154"/>
    </location>
</feature>
<accession>G2P804</accession>
<feature type="region of interest" description="Disordered" evidence="1">
    <location>
        <begin position="53"/>
        <end position="86"/>
    </location>
</feature>
<dbReference type="KEGG" id="svl:Strvi_6184"/>
<sequence length="277" mass="30301">MQEMQYRAPDGEHEGWLEPAEHKGWFEPGHRHAPQTKQGAVVTSTMPLPRSEPLVAHQDQPQPRSAPAHHTDQRPTVTQRHTERHTERLHRRYAEILQEVRIAQCGIQILFASLLTLGVTPKFAQPTAFQQWTYCAALGCALGAAGTLLAPAALHRLVRGDHARDALVDSAHRCLIAGMAFLALALSTAMTLIMDMAIGTIPALISGAAALFWFLLLWLLGPMHIRRRIRPVGPKGVHTAATSVSAGQAAPPADMTGQPAAVRTGSRPRRRTGWRRG</sequence>
<evidence type="ECO:0000313" key="3">
    <source>
        <dbReference type="EMBL" id="AEM85665.1"/>
    </source>
</evidence>
<dbReference type="RefSeq" id="WP_014059150.1">
    <property type="nucleotide sequence ID" value="NC_015957.1"/>
</dbReference>